<evidence type="ECO:0000256" key="1">
    <source>
        <dbReference type="SAM" id="Coils"/>
    </source>
</evidence>
<proteinExistence type="predicted"/>
<organism evidence="3 4">
    <name type="scientific">Caligus rogercresseyi</name>
    <name type="common">Sea louse</name>
    <dbReference type="NCBI Taxonomy" id="217165"/>
    <lineage>
        <taxon>Eukaryota</taxon>
        <taxon>Metazoa</taxon>
        <taxon>Ecdysozoa</taxon>
        <taxon>Arthropoda</taxon>
        <taxon>Crustacea</taxon>
        <taxon>Multicrustacea</taxon>
        <taxon>Hexanauplia</taxon>
        <taxon>Copepoda</taxon>
        <taxon>Siphonostomatoida</taxon>
        <taxon>Caligidae</taxon>
        <taxon>Caligus</taxon>
    </lineage>
</organism>
<evidence type="ECO:0000259" key="2">
    <source>
        <dbReference type="Pfam" id="PF23055"/>
    </source>
</evidence>
<sequence>QYIGDPDKDYANHFSILKSVMTELRNIQAQLAAANKELEALRTAPLVTAVQTPVLAAAAHLPPLTSLHMKDWFRQAEAQFAYKGITSERTKFYYVTSCLDSSIKCNLREEDKDPVDPEAYQTIKRVILTQCRPPPTPKLNDLSSLWRPDFSIPSQLMLHFGWLLKMTNQR</sequence>
<feature type="domain" description="DUF7041" evidence="2">
    <location>
        <begin position="72"/>
        <end position="133"/>
    </location>
</feature>
<feature type="coiled-coil region" evidence="1">
    <location>
        <begin position="17"/>
        <end position="44"/>
    </location>
</feature>
<dbReference type="Pfam" id="PF23055">
    <property type="entry name" value="DUF7041"/>
    <property type="match status" value="1"/>
</dbReference>
<accession>A0A7T8HIY9</accession>
<dbReference type="Proteomes" id="UP000595437">
    <property type="component" value="Chromosome 7"/>
</dbReference>
<dbReference type="InterPro" id="IPR055469">
    <property type="entry name" value="DUF7041"/>
</dbReference>
<keyword evidence="4" id="KW-1185">Reference proteome</keyword>
<name>A0A7T8HIY9_CALRO</name>
<evidence type="ECO:0000313" key="3">
    <source>
        <dbReference type="EMBL" id="QQP50886.1"/>
    </source>
</evidence>
<dbReference type="AlphaFoldDB" id="A0A7T8HIY9"/>
<reference evidence="4" key="1">
    <citation type="submission" date="2021-01" db="EMBL/GenBank/DDBJ databases">
        <title>Caligus Genome Assembly.</title>
        <authorList>
            <person name="Gallardo-Escarate C."/>
        </authorList>
    </citation>
    <scope>NUCLEOTIDE SEQUENCE [LARGE SCALE GENOMIC DNA]</scope>
</reference>
<dbReference type="EMBL" id="CP045896">
    <property type="protein sequence ID" value="QQP50886.1"/>
    <property type="molecule type" value="Genomic_DNA"/>
</dbReference>
<gene>
    <name evidence="3" type="ORF">FKW44_012037</name>
</gene>
<feature type="non-terminal residue" evidence="3">
    <location>
        <position position="1"/>
    </location>
</feature>
<protein>
    <recommendedName>
        <fullName evidence="2">DUF7041 domain-containing protein</fullName>
    </recommendedName>
</protein>
<keyword evidence="1" id="KW-0175">Coiled coil</keyword>
<evidence type="ECO:0000313" key="4">
    <source>
        <dbReference type="Proteomes" id="UP000595437"/>
    </source>
</evidence>
<dbReference type="OrthoDB" id="8739725at2759"/>